<dbReference type="PANTHER" id="PTHR31973:SF113">
    <property type="entry name" value="PROTEIN FAR1-RELATED SEQUENCE 5-LIKE"/>
    <property type="match status" value="1"/>
</dbReference>
<organism evidence="7 8">
    <name type="scientific">Brassica napus</name>
    <name type="common">Rape</name>
    <dbReference type="NCBI Taxonomy" id="3708"/>
    <lineage>
        <taxon>Eukaryota</taxon>
        <taxon>Viridiplantae</taxon>
        <taxon>Streptophyta</taxon>
        <taxon>Embryophyta</taxon>
        <taxon>Tracheophyta</taxon>
        <taxon>Spermatophyta</taxon>
        <taxon>Magnoliopsida</taxon>
        <taxon>eudicotyledons</taxon>
        <taxon>Gunneridae</taxon>
        <taxon>Pentapetalae</taxon>
        <taxon>rosids</taxon>
        <taxon>malvids</taxon>
        <taxon>Brassicales</taxon>
        <taxon>Brassicaceae</taxon>
        <taxon>Brassiceae</taxon>
        <taxon>Brassica</taxon>
    </lineage>
</organism>
<feature type="domain" description="SWIM-type" evidence="6">
    <location>
        <begin position="554"/>
        <end position="586"/>
    </location>
</feature>
<dbReference type="PANTHER" id="PTHR31973">
    <property type="entry name" value="POLYPROTEIN, PUTATIVE-RELATED"/>
    <property type="match status" value="1"/>
</dbReference>
<dbReference type="EMBL" id="JAGKQM010000011">
    <property type="protein sequence ID" value="KAH0902317.1"/>
    <property type="molecule type" value="Genomic_DNA"/>
</dbReference>
<dbReference type="InterPro" id="IPR006564">
    <property type="entry name" value="Znf_PMZ"/>
</dbReference>
<evidence type="ECO:0000256" key="5">
    <source>
        <dbReference type="SAM" id="MobiDB-lite"/>
    </source>
</evidence>
<dbReference type="Proteomes" id="UP000824890">
    <property type="component" value="Unassembled WGS sequence"/>
</dbReference>
<evidence type="ECO:0000259" key="6">
    <source>
        <dbReference type="PROSITE" id="PS50966"/>
    </source>
</evidence>
<proteinExistence type="predicted"/>
<dbReference type="PROSITE" id="PS50966">
    <property type="entry name" value="ZF_SWIM"/>
    <property type="match status" value="1"/>
</dbReference>
<evidence type="ECO:0000313" key="7">
    <source>
        <dbReference type="EMBL" id="KAH0902317.1"/>
    </source>
</evidence>
<feature type="compositionally biased region" description="Polar residues" evidence="5">
    <location>
        <begin position="331"/>
        <end position="346"/>
    </location>
</feature>
<reference evidence="7 8" key="1">
    <citation type="submission" date="2021-05" db="EMBL/GenBank/DDBJ databases">
        <title>Genome Assembly of Synthetic Allotetraploid Brassica napus Reveals Homoeologous Exchanges between Subgenomes.</title>
        <authorList>
            <person name="Davis J.T."/>
        </authorList>
    </citation>
    <scope>NUCLEOTIDE SEQUENCE [LARGE SCALE GENOMIC DNA]</scope>
    <source>
        <strain evidence="8">cv. Da-Ae</strain>
        <tissue evidence="7">Seedling</tissue>
    </source>
</reference>
<name>A0ABQ8BCX4_BRANA</name>
<keyword evidence="8" id="KW-1185">Reference proteome</keyword>
<evidence type="ECO:0000256" key="3">
    <source>
        <dbReference type="ARBA" id="ARBA00022833"/>
    </source>
</evidence>
<dbReference type="InterPro" id="IPR004332">
    <property type="entry name" value="Transposase_MuDR"/>
</dbReference>
<feature type="compositionally biased region" description="Low complexity" evidence="5">
    <location>
        <begin position="309"/>
        <end position="323"/>
    </location>
</feature>
<evidence type="ECO:0000256" key="1">
    <source>
        <dbReference type="ARBA" id="ARBA00022723"/>
    </source>
</evidence>
<keyword evidence="1" id="KW-0479">Metal-binding</keyword>
<gene>
    <name evidence="7" type="ORF">HID58_041820</name>
</gene>
<feature type="compositionally biased region" description="Acidic residues" evidence="5">
    <location>
        <begin position="282"/>
        <end position="291"/>
    </location>
</feature>
<dbReference type="Pfam" id="PF04434">
    <property type="entry name" value="SWIM"/>
    <property type="match status" value="1"/>
</dbReference>
<protein>
    <recommendedName>
        <fullName evidence="6">SWIM-type domain-containing protein</fullName>
    </recommendedName>
</protein>
<keyword evidence="2 4" id="KW-0863">Zinc-finger</keyword>
<sequence>MGTFVRIVLGVWEKTPNGEWVFDEYTDFQGDTVLITHNHPYEGLVEMIRIRLDLGILTPVALTYQLPEWMLHPEGATTPPITLSSDRDVETMMAVAGYMAEPVMYVTTGPELVAKYEFPRRSPFKIGDWSFLGEGITEEQQKQAIKDLVGGHPIVCSKNMLEMLFNEPQLLIVYRVALEIEMVYAPSAEERNEYPRLTVDDMIIIVAGEPIETNGGMNVEPNQEVLHGEPMDVDHLQLLNPNFGPPNTQPLGMPLEVEPLTQIPIIEPDVNEVQVNWNALPEDENGVEDNDTGSPRPTNGALGLQNGQTRRVTAPTTPTTVLLGHDDEGSYTGSSDGQNDGANNHDSIPALPNSENVINITEGLEQGDEAAAIQNGNTTQVTQQGHVGTVTQNPNTGGPSLELTLGIGMNNNTASDAIIQIEDSDSDADGDGEALISKTQTKFVGNKSNAMDDLCEGMVFKNKGHLKHHLALYALRKKFMFRSTRSSPQRMVMQCASETCRWRVYATKMKNVEKFEVRKAILQHTCTVDERVGMLASKINSLEYQVRDKEGDLFHVNLVQKSCTCNVFQTLMIPCSHAISAAIKAKVSLETLVSGVYSLECLASAYQNDIFPAADANTGANQDNETVVLEVLPPATKRPPGRPRKSRILSTGEIRLKAPRKAHVCSRCKGGGHNKATCKVPI</sequence>
<dbReference type="SMART" id="SM00575">
    <property type="entry name" value="ZnF_PMZ"/>
    <property type="match status" value="1"/>
</dbReference>
<keyword evidence="3" id="KW-0862">Zinc</keyword>
<feature type="region of interest" description="Disordered" evidence="5">
    <location>
        <begin position="282"/>
        <end position="352"/>
    </location>
</feature>
<evidence type="ECO:0000256" key="2">
    <source>
        <dbReference type="ARBA" id="ARBA00022771"/>
    </source>
</evidence>
<evidence type="ECO:0000313" key="8">
    <source>
        <dbReference type="Proteomes" id="UP000824890"/>
    </source>
</evidence>
<dbReference type="Pfam" id="PF03108">
    <property type="entry name" value="DBD_Tnp_Mut"/>
    <property type="match status" value="1"/>
</dbReference>
<evidence type="ECO:0000256" key="4">
    <source>
        <dbReference type="PROSITE-ProRule" id="PRU00325"/>
    </source>
</evidence>
<comment type="caution">
    <text evidence="7">The sequence shown here is derived from an EMBL/GenBank/DDBJ whole genome shotgun (WGS) entry which is preliminary data.</text>
</comment>
<dbReference type="InterPro" id="IPR007527">
    <property type="entry name" value="Znf_SWIM"/>
</dbReference>
<accession>A0ABQ8BCX4</accession>